<gene>
    <name evidence="2" type="ORF">CJ030_MR5G009667</name>
</gene>
<accession>A0A6A1VJ51</accession>
<evidence type="ECO:0000313" key="2">
    <source>
        <dbReference type="EMBL" id="KAB1212625.1"/>
    </source>
</evidence>
<evidence type="ECO:0000256" key="1">
    <source>
        <dbReference type="SAM" id="MobiDB-lite"/>
    </source>
</evidence>
<feature type="region of interest" description="Disordered" evidence="1">
    <location>
        <begin position="47"/>
        <end position="67"/>
    </location>
</feature>
<sequence>MEKQEPTVDQVTLIICGVGVTMSADAIAEFLVIPRAIVQLKGDTLRSPATRGTDALPPPLESIAPSHPGVAELTMDQILLAM</sequence>
<dbReference type="AlphaFoldDB" id="A0A6A1VJ51"/>
<organism evidence="2 3">
    <name type="scientific">Morella rubra</name>
    <name type="common">Chinese bayberry</name>
    <dbReference type="NCBI Taxonomy" id="262757"/>
    <lineage>
        <taxon>Eukaryota</taxon>
        <taxon>Viridiplantae</taxon>
        <taxon>Streptophyta</taxon>
        <taxon>Embryophyta</taxon>
        <taxon>Tracheophyta</taxon>
        <taxon>Spermatophyta</taxon>
        <taxon>Magnoliopsida</taxon>
        <taxon>eudicotyledons</taxon>
        <taxon>Gunneridae</taxon>
        <taxon>Pentapetalae</taxon>
        <taxon>rosids</taxon>
        <taxon>fabids</taxon>
        <taxon>Fagales</taxon>
        <taxon>Myricaceae</taxon>
        <taxon>Morella</taxon>
    </lineage>
</organism>
<dbReference type="Proteomes" id="UP000516437">
    <property type="component" value="Chromosome 5"/>
</dbReference>
<protein>
    <submittedName>
        <fullName evidence="2">Uncharacterized protein</fullName>
    </submittedName>
</protein>
<keyword evidence="3" id="KW-1185">Reference proteome</keyword>
<evidence type="ECO:0000313" key="3">
    <source>
        <dbReference type="Proteomes" id="UP000516437"/>
    </source>
</evidence>
<dbReference type="EMBL" id="RXIC02000023">
    <property type="protein sequence ID" value="KAB1212625.1"/>
    <property type="molecule type" value="Genomic_DNA"/>
</dbReference>
<proteinExistence type="predicted"/>
<name>A0A6A1VJ51_9ROSI</name>
<comment type="caution">
    <text evidence="2">The sequence shown here is derived from an EMBL/GenBank/DDBJ whole genome shotgun (WGS) entry which is preliminary data.</text>
</comment>
<reference evidence="2 3" key="1">
    <citation type="journal article" date="2019" name="Plant Biotechnol. J.">
        <title>The red bayberry genome and genetic basis of sex determination.</title>
        <authorList>
            <person name="Jia H.M."/>
            <person name="Jia H.J."/>
            <person name="Cai Q.L."/>
            <person name="Wang Y."/>
            <person name="Zhao H.B."/>
            <person name="Yang W.F."/>
            <person name="Wang G.Y."/>
            <person name="Li Y.H."/>
            <person name="Zhan D.L."/>
            <person name="Shen Y.T."/>
            <person name="Niu Q.F."/>
            <person name="Chang L."/>
            <person name="Qiu J."/>
            <person name="Zhao L."/>
            <person name="Xie H.B."/>
            <person name="Fu W.Y."/>
            <person name="Jin J."/>
            <person name="Li X.W."/>
            <person name="Jiao Y."/>
            <person name="Zhou C.C."/>
            <person name="Tu T."/>
            <person name="Chai C.Y."/>
            <person name="Gao J.L."/>
            <person name="Fan L.J."/>
            <person name="van de Weg E."/>
            <person name="Wang J.Y."/>
            <person name="Gao Z.S."/>
        </authorList>
    </citation>
    <scope>NUCLEOTIDE SEQUENCE [LARGE SCALE GENOMIC DNA]</scope>
    <source>
        <tissue evidence="2">Leaves</tissue>
    </source>
</reference>